<organism evidence="2 3">
    <name type="scientific">Engystomops pustulosus</name>
    <name type="common">Tungara frog</name>
    <name type="synonym">Physalaemus pustulosus</name>
    <dbReference type="NCBI Taxonomy" id="76066"/>
    <lineage>
        <taxon>Eukaryota</taxon>
        <taxon>Metazoa</taxon>
        <taxon>Chordata</taxon>
        <taxon>Craniata</taxon>
        <taxon>Vertebrata</taxon>
        <taxon>Euteleostomi</taxon>
        <taxon>Amphibia</taxon>
        <taxon>Batrachia</taxon>
        <taxon>Anura</taxon>
        <taxon>Neobatrachia</taxon>
        <taxon>Hyloidea</taxon>
        <taxon>Leptodactylidae</taxon>
        <taxon>Leiuperinae</taxon>
        <taxon>Engystomops</taxon>
    </lineage>
</organism>
<dbReference type="InterPro" id="IPR008942">
    <property type="entry name" value="ENTH_VHS"/>
</dbReference>
<dbReference type="PANTHER" id="PTHR45929">
    <property type="entry name" value="JAK PATHWAY SIGNAL TRANSDUCTION ADAPTOR MOLECULE"/>
    <property type="match status" value="1"/>
</dbReference>
<dbReference type="SUPFAM" id="SSF48464">
    <property type="entry name" value="ENTH/VHS domain"/>
    <property type="match status" value="1"/>
</dbReference>
<evidence type="ECO:0000313" key="3">
    <source>
        <dbReference type="Proteomes" id="UP000824782"/>
    </source>
</evidence>
<gene>
    <name evidence="2" type="ORF">GDO81_019290</name>
</gene>
<dbReference type="GO" id="GO:0043130">
    <property type="term" value="F:ubiquitin binding"/>
    <property type="evidence" value="ECO:0007669"/>
    <property type="project" value="InterPro"/>
</dbReference>
<keyword evidence="3" id="KW-1185">Reference proteome</keyword>
<accession>A0AAV6ZBA8</accession>
<dbReference type="PANTHER" id="PTHR45929:SF1">
    <property type="entry name" value="HEMATOPOIETIC LINEAGE CELL-SPECIFIC PROTEIN-RELATED"/>
    <property type="match status" value="1"/>
</dbReference>
<evidence type="ECO:0000259" key="1">
    <source>
        <dbReference type="PROSITE" id="PS50179"/>
    </source>
</evidence>
<dbReference type="EMBL" id="WNYA01001149">
    <property type="protein sequence ID" value="KAG8546296.1"/>
    <property type="molecule type" value="Genomic_DNA"/>
</dbReference>
<protein>
    <recommendedName>
        <fullName evidence="1">VHS domain-containing protein</fullName>
    </recommendedName>
</protein>
<comment type="caution">
    <text evidence="2">The sequence shown here is derived from an EMBL/GenBank/DDBJ whole genome shotgun (WGS) entry which is preliminary data.</text>
</comment>
<dbReference type="Pfam" id="PF00790">
    <property type="entry name" value="VHS"/>
    <property type="match status" value="1"/>
</dbReference>
<dbReference type="Proteomes" id="UP000824782">
    <property type="component" value="Unassembled WGS sequence"/>
</dbReference>
<dbReference type="InterPro" id="IPR050670">
    <property type="entry name" value="STAM"/>
</dbReference>
<feature type="domain" description="VHS" evidence="1">
    <location>
        <begin position="1"/>
        <end position="49"/>
    </location>
</feature>
<dbReference type="GO" id="GO:0030139">
    <property type="term" value="C:endocytic vesicle"/>
    <property type="evidence" value="ECO:0007669"/>
    <property type="project" value="TreeGrafter"/>
</dbReference>
<dbReference type="GO" id="GO:0035091">
    <property type="term" value="F:phosphatidylinositol binding"/>
    <property type="evidence" value="ECO:0007669"/>
    <property type="project" value="InterPro"/>
</dbReference>
<dbReference type="Gene3D" id="1.25.40.90">
    <property type="match status" value="1"/>
</dbReference>
<dbReference type="InterPro" id="IPR002014">
    <property type="entry name" value="VHS_dom"/>
</dbReference>
<dbReference type="GO" id="GO:0007165">
    <property type="term" value="P:signal transduction"/>
    <property type="evidence" value="ECO:0007669"/>
    <property type="project" value="TreeGrafter"/>
</dbReference>
<dbReference type="AlphaFoldDB" id="A0AAV6ZBA8"/>
<evidence type="ECO:0000313" key="2">
    <source>
        <dbReference type="EMBL" id="KAG8546296.1"/>
    </source>
</evidence>
<sequence length="69" mass="7530">MDICDKIVNTPNGAKDGLKAIMKRVNHKVPHVALHALTLLGACVSNAGKGVSSRNMFQRFRQRGARSDQ</sequence>
<proteinExistence type="predicted"/>
<dbReference type="PROSITE" id="PS50179">
    <property type="entry name" value="VHS"/>
    <property type="match status" value="1"/>
</dbReference>
<name>A0AAV6ZBA8_ENGPU</name>
<reference evidence="2" key="1">
    <citation type="thesis" date="2020" institute="ProQuest LLC" country="789 East Eisenhower Parkway, Ann Arbor, MI, USA">
        <title>Comparative Genomics and Chromosome Evolution.</title>
        <authorList>
            <person name="Mudd A.B."/>
        </authorList>
    </citation>
    <scope>NUCLEOTIDE SEQUENCE</scope>
    <source>
        <strain evidence="2">237g6f4</strain>
        <tissue evidence="2">Blood</tissue>
    </source>
</reference>